<feature type="repeat" description="WD" evidence="3">
    <location>
        <begin position="235"/>
        <end position="269"/>
    </location>
</feature>
<protein>
    <submittedName>
        <fullName evidence="5">Mitotic spindle checkpoint protein Bub3</fullName>
    </submittedName>
</protein>
<dbReference type="EMBL" id="JANBOI010000035">
    <property type="protein sequence ID" value="KAJ1735236.1"/>
    <property type="molecule type" value="Genomic_DNA"/>
</dbReference>
<evidence type="ECO:0000256" key="4">
    <source>
        <dbReference type="SAM" id="MobiDB-lite"/>
    </source>
</evidence>
<feature type="repeat" description="WD" evidence="3">
    <location>
        <begin position="92"/>
        <end position="124"/>
    </location>
</feature>
<keyword evidence="2" id="KW-0677">Repeat</keyword>
<dbReference type="InterPro" id="IPR015943">
    <property type="entry name" value="WD40/YVTN_repeat-like_dom_sf"/>
</dbReference>
<gene>
    <name evidence="5" type="primary">BUB3</name>
    <name evidence="5" type="ORF">LPJ61_000650</name>
</gene>
<feature type="compositionally biased region" description="Basic and acidic residues" evidence="4">
    <location>
        <begin position="315"/>
        <end position="333"/>
    </location>
</feature>
<dbReference type="PROSITE" id="PS50294">
    <property type="entry name" value="WD_REPEATS_REGION"/>
    <property type="match status" value="1"/>
</dbReference>
<feature type="repeat" description="WD" evidence="3">
    <location>
        <begin position="51"/>
        <end position="83"/>
    </location>
</feature>
<keyword evidence="6" id="KW-1185">Reference proteome</keyword>
<dbReference type="Gene3D" id="2.130.10.10">
    <property type="entry name" value="YVTN repeat-like/Quinoprotein amine dehydrogenase"/>
    <property type="match status" value="1"/>
</dbReference>
<evidence type="ECO:0000256" key="3">
    <source>
        <dbReference type="PROSITE-ProRule" id="PRU00221"/>
    </source>
</evidence>
<evidence type="ECO:0000256" key="2">
    <source>
        <dbReference type="ARBA" id="ARBA00022737"/>
    </source>
</evidence>
<evidence type="ECO:0000256" key="1">
    <source>
        <dbReference type="ARBA" id="ARBA00022574"/>
    </source>
</evidence>
<dbReference type="PROSITE" id="PS50082">
    <property type="entry name" value="WD_REPEATS_2"/>
    <property type="match status" value="3"/>
</dbReference>
<name>A0A9W7YIF4_9FUNG</name>
<dbReference type="SUPFAM" id="SSF50978">
    <property type="entry name" value="WD40 repeat-like"/>
    <property type="match status" value="1"/>
</dbReference>
<reference evidence="5" key="1">
    <citation type="submission" date="2022-07" db="EMBL/GenBank/DDBJ databases">
        <title>Phylogenomic reconstructions and comparative analyses of Kickxellomycotina fungi.</title>
        <authorList>
            <person name="Reynolds N.K."/>
            <person name="Stajich J.E."/>
            <person name="Barry K."/>
            <person name="Grigoriev I.V."/>
            <person name="Crous P."/>
            <person name="Smith M.E."/>
        </authorList>
    </citation>
    <scope>NUCLEOTIDE SEQUENCE</scope>
    <source>
        <strain evidence="5">BCRC 34381</strain>
    </source>
</reference>
<dbReference type="AlphaFoldDB" id="A0A9W7YIF4"/>
<accession>A0A9W7YIF4</accession>
<proteinExistence type="predicted"/>
<comment type="caution">
    <text evidence="5">The sequence shown here is derived from an EMBL/GenBank/DDBJ whole genome shotgun (WGS) entry which is preliminary data.</text>
</comment>
<dbReference type="InterPro" id="IPR001680">
    <property type="entry name" value="WD40_rpt"/>
</dbReference>
<evidence type="ECO:0000313" key="6">
    <source>
        <dbReference type="Proteomes" id="UP001143981"/>
    </source>
</evidence>
<dbReference type="SMART" id="SM00320">
    <property type="entry name" value="WD40"/>
    <property type="match status" value="5"/>
</dbReference>
<dbReference type="PANTHER" id="PTHR10971">
    <property type="entry name" value="MRNA EXPORT FACTOR AND BUB3"/>
    <property type="match status" value="1"/>
</dbReference>
<dbReference type="Proteomes" id="UP001143981">
    <property type="component" value="Unassembled WGS sequence"/>
</dbReference>
<organism evidence="5 6">
    <name type="scientific">Coemansia biformis</name>
    <dbReference type="NCBI Taxonomy" id="1286918"/>
    <lineage>
        <taxon>Eukaryota</taxon>
        <taxon>Fungi</taxon>
        <taxon>Fungi incertae sedis</taxon>
        <taxon>Zoopagomycota</taxon>
        <taxon>Kickxellomycotina</taxon>
        <taxon>Kickxellomycetes</taxon>
        <taxon>Kickxellales</taxon>
        <taxon>Kickxellaceae</taxon>
        <taxon>Coemansia</taxon>
    </lineage>
</organism>
<dbReference type="InterPro" id="IPR036322">
    <property type="entry name" value="WD40_repeat_dom_sf"/>
</dbReference>
<sequence length="333" mass="36098">MSKQFELSLPPGDGISGLRFHPEDDGALLVGSWDKQVRLYDTQGDALRASHHGHQAAVLGIAFDGDGGCAFSGGLDRRVVAWEGGYTQTREIGRHDGEVSALEFSAGRGLLVSGGWDRTLRGWDRRAPGEVARLGVDERIYSMSARDSLLAVALAGRTILVFDTRSLAEPLETRESSLKFPTRCIKLMPGCQGFVCGSVEGRVAVEYLGSAARSNYAFKCHRRAGDDGVDLVYPVNAVAFHPVQHTFVTGGSDGAVSLWDPDNKKRLKQYQGYPTSIAALDFNASGRALAIASSYVYDEGERDHPPDSIWIKPISETEARPKRPRQDAEGACS</sequence>
<dbReference type="OrthoDB" id="10262475at2759"/>
<dbReference type="Pfam" id="PF00400">
    <property type="entry name" value="WD40"/>
    <property type="match status" value="4"/>
</dbReference>
<evidence type="ECO:0000313" key="5">
    <source>
        <dbReference type="EMBL" id="KAJ1735236.1"/>
    </source>
</evidence>
<keyword evidence="1 3" id="KW-0853">WD repeat</keyword>
<feature type="region of interest" description="Disordered" evidence="4">
    <location>
        <begin position="299"/>
        <end position="333"/>
    </location>
</feature>